<proteinExistence type="predicted"/>
<dbReference type="EMBL" id="GGEC01070049">
    <property type="protein sequence ID" value="MBX50533.1"/>
    <property type="molecule type" value="Transcribed_RNA"/>
</dbReference>
<keyword evidence="1" id="KW-0472">Membrane</keyword>
<organism evidence="2">
    <name type="scientific">Rhizophora mucronata</name>
    <name type="common">Asiatic mangrove</name>
    <dbReference type="NCBI Taxonomy" id="61149"/>
    <lineage>
        <taxon>Eukaryota</taxon>
        <taxon>Viridiplantae</taxon>
        <taxon>Streptophyta</taxon>
        <taxon>Embryophyta</taxon>
        <taxon>Tracheophyta</taxon>
        <taxon>Spermatophyta</taxon>
        <taxon>Magnoliopsida</taxon>
        <taxon>eudicotyledons</taxon>
        <taxon>Gunneridae</taxon>
        <taxon>Pentapetalae</taxon>
        <taxon>rosids</taxon>
        <taxon>fabids</taxon>
        <taxon>Malpighiales</taxon>
        <taxon>Rhizophoraceae</taxon>
        <taxon>Rhizophora</taxon>
    </lineage>
</organism>
<evidence type="ECO:0000313" key="2">
    <source>
        <dbReference type="EMBL" id="MBX50533.1"/>
    </source>
</evidence>
<evidence type="ECO:0000256" key="1">
    <source>
        <dbReference type="SAM" id="Phobius"/>
    </source>
</evidence>
<protein>
    <submittedName>
        <fullName evidence="2">Uncharacterized protein</fullName>
    </submittedName>
</protein>
<accession>A0A2P2P793</accession>
<keyword evidence="1" id="KW-1133">Transmembrane helix</keyword>
<name>A0A2P2P793_RHIMU</name>
<sequence length="30" mass="3478">MSWAVFAVLYHFMILIFQFSCASMFSSEIA</sequence>
<reference evidence="2" key="1">
    <citation type="submission" date="2018-02" db="EMBL/GenBank/DDBJ databases">
        <title>Rhizophora mucronata_Transcriptome.</title>
        <authorList>
            <person name="Meera S.P."/>
            <person name="Sreeshan A."/>
            <person name="Augustine A."/>
        </authorList>
    </citation>
    <scope>NUCLEOTIDE SEQUENCE</scope>
    <source>
        <tissue evidence="2">Leaf</tissue>
    </source>
</reference>
<keyword evidence="1" id="KW-0812">Transmembrane</keyword>
<dbReference type="AlphaFoldDB" id="A0A2P2P793"/>
<feature type="transmembrane region" description="Helical" evidence="1">
    <location>
        <begin position="6"/>
        <end position="25"/>
    </location>
</feature>